<evidence type="ECO:0000313" key="3">
    <source>
        <dbReference type="EMBL" id="GAX18762.1"/>
    </source>
</evidence>
<dbReference type="InterPro" id="IPR009078">
    <property type="entry name" value="Ferritin-like_SF"/>
</dbReference>
<dbReference type="SUPFAM" id="SSF47240">
    <property type="entry name" value="Ferritin-like"/>
    <property type="match status" value="1"/>
</dbReference>
<evidence type="ECO:0000256" key="1">
    <source>
        <dbReference type="ARBA" id="ARBA00009303"/>
    </source>
</evidence>
<gene>
    <name evidence="3" type="ORF">FisN_26Hh058</name>
</gene>
<evidence type="ECO:0000256" key="2">
    <source>
        <dbReference type="SAM" id="MobiDB-lite"/>
    </source>
</evidence>
<dbReference type="InterPro" id="IPR012348">
    <property type="entry name" value="RNR-like"/>
</dbReference>
<dbReference type="InterPro" id="IPR033909">
    <property type="entry name" value="RNR_small"/>
</dbReference>
<dbReference type="PANTHER" id="PTHR23409">
    <property type="entry name" value="RIBONUCLEOSIDE-DIPHOSPHATE REDUCTASE SMALL CHAIN"/>
    <property type="match status" value="1"/>
</dbReference>
<dbReference type="Gene3D" id="1.10.620.20">
    <property type="entry name" value="Ribonucleotide Reductase, subunit A"/>
    <property type="match status" value="1"/>
</dbReference>
<organism evidence="3 4">
    <name type="scientific">Fistulifera solaris</name>
    <name type="common">Oleaginous diatom</name>
    <dbReference type="NCBI Taxonomy" id="1519565"/>
    <lineage>
        <taxon>Eukaryota</taxon>
        <taxon>Sar</taxon>
        <taxon>Stramenopiles</taxon>
        <taxon>Ochrophyta</taxon>
        <taxon>Bacillariophyta</taxon>
        <taxon>Bacillariophyceae</taxon>
        <taxon>Bacillariophycidae</taxon>
        <taxon>Naviculales</taxon>
        <taxon>Naviculaceae</taxon>
        <taxon>Fistulifera</taxon>
    </lineage>
</organism>
<dbReference type="InterPro" id="IPR000358">
    <property type="entry name" value="RNR_small_fam"/>
</dbReference>
<dbReference type="EC" id="1.17.4.1" evidence="3"/>
<feature type="region of interest" description="Disordered" evidence="2">
    <location>
        <begin position="35"/>
        <end position="66"/>
    </location>
</feature>
<evidence type="ECO:0000313" key="4">
    <source>
        <dbReference type="Proteomes" id="UP000198406"/>
    </source>
</evidence>
<comment type="caution">
    <text evidence="3">The sequence shown here is derived from an EMBL/GenBank/DDBJ whole genome shotgun (WGS) entry which is preliminary data.</text>
</comment>
<accession>A0A1Z5JY12</accession>
<keyword evidence="3" id="KW-0560">Oxidoreductase</keyword>
<dbReference type="CDD" id="cd01049">
    <property type="entry name" value="RNRR2"/>
    <property type="match status" value="1"/>
</dbReference>
<protein>
    <submittedName>
        <fullName evidence="3">Ribonucleoside-diphosphate reductase subunit M2</fullName>
        <ecNumber evidence="3">1.17.4.1</ecNumber>
    </submittedName>
</protein>
<dbReference type="Proteomes" id="UP000198406">
    <property type="component" value="Unassembled WGS sequence"/>
</dbReference>
<dbReference type="GO" id="GO:0004748">
    <property type="term" value="F:ribonucleoside-diphosphate reductase activity, thioredoxin disulfide as acceptor"/>
    <property type="evidence" value="ECO:0007669"/>
    <property type="project" value="UniProtKB-EC"/>
</dbReference>
<name>A0A1Z5JY12_FISSO</name>
<dbReference type="PROSITE" id="PS00368">
    <property type="entry name" value="RIBORED_SMALL"/>
    <property type="match status" value="1"/>
</dbReference>
<reference evidence="3 4" key="1">
    <citation type="journal article" date="2015" name="Plant Cell">
        <title>Oil accumulation by the oleaginous diatom Fistulifera solaris as revealed by the genome and transcriptome.</title>
        <authorList>
            <person name="Tanaka T."/>
            <person name="Maeda Y."/>
            <person name="Veluchamy A."/>
            <person name="Tanaka M."/>
            <person name="Abida H."/>
            <person name="Marechal E."/>
            <person name="Bowler C."/>
            <person name="Muto M."/>
            <person name="Sunaga Y."/>
            <person name="Tanaka M."/>
            <person name="Yoshino T."/>
            <person name="Taniguchi T."/>
            <person name="Fukuda Y."/>
            <person name="Nemoto M."/>
            <person name="Matsumoto M."/>
            <person name="Wong P.S."/>
            <person name="Aburatani S."/>
            <person name="Fujibuchi W."/>
        </authorList>
    </citation>
    <scope>NUCLEOTIDE SEQUENCE [LARGE SCALE GENOMIC DNA]</scope>
    <source>
        <strain evidence="3 4">JPCC DA0580</strain>
    </source>
</reference>
<dbReference type="PANTHER" id="PTHR23409:SF18">
    <property type="entry name" value="RIBONUCLEOSIDE-DIPHOSPHATE REDUCTASE SUBUNIT M2"/>
    <property type="match status" value="1"/>
</dbReference>
<dbReference type="InParanoid" id="A0A1Z5JY12"/>
<feature type="compositionally biased region" description="Low complexity" evidence="2">
    <location>
        <begin position="50"/>
        <end position="61"/>
    </location>
</feature>
<comment type="similarity">
    <text evidence="1">Belongs to the ribonucleoside diphosphate reductase small chain family.</text>
</comment>
<sequence>MPSFDVIASPSKTGPLLSSVEDDAQQKLAQLSLQPTIVSESSNDDDEVSVESSASSHFSRSIGKTEHKLAEERGELADEPLLKENPHRFVLFPIQDDEIWQMYKKAEASFWTAEEIDLASDLQDWKHLSSNERHFVSHVLAFFAASDGIVNENLAQNFCTEIQSPEARCFYGFQIAVENIHSETYSLLIDTYIRDPKEKDHLLRAIDTVPCVQKKAHWALQWCDANNASFAERCVAFAAVEGIFFSGSFCAIFWLKKRGLMPGLCFSNELISRDEGLHCDFACLLYTKLVNKLSNERVTEIITNAVDIEKIFVVESLPVELIGMNSTLMCQYIEFCADRLLVALGCPRHYNVPNPFEWMVSISLTGKANFFEKRVSDYAKSGVGVTDNHCFDLDADF</sequence>
<dbReference type="OrthoDB" id="10248373at2759"/>
<proteinExistence type="inferred from homology"/>
<dbReference type="Pfam" id="PF00268">
    <property type="entry name" value="Ribonuc_red_sm"/>
    <property type="match status" value="1"/>
</dbReference>
<keyword evidence="4" id="KW-1185">Reference proteome</keyword>
<dbReference type="EMBL" id="BDSP01000132">
    <property type="protein sequence ID" value="GAX18762.1"/>
    <property type="molecule type" value="Genomic_DNA"/>
</dbReference>
<dbReference type="FunCoup" id="A0A1Z5JY12">
    <property type="interactions" value="134"/>
</dbReference>
<dbReference type="GO" id="GO:0009263">
    <property type="term" value="P:deoxyribonucleotide biosynthetic process"/>
    <property type="evidence" value="ECO:0007669"/>
    <property type="project" value="InterPro"/>
</dbReference>
<dbReference type="InterPro" id="IPR030475">
    <property type="entry name" value="RNR_small_AS"/>
</dbReference>
<dbReference type="AlphaFoldDB" id="A0A1Z5JY12"/>